<keyword evidence="7" id="KW-0500">Molybdenum</keyword>
<name>A0A6P3XKF4_DINQU</name>
<keyword evidence="10" id="KW-0560">Oxidoreductase</keyword>
<evidence type="ECO:0000256" key="3">
    <source>
        <dbReference type="ARBA" id="ARBA00004569"/>
    </source>
</evidence>
<dbReference type="FunFam" id="3.90.420.10:FF:000002">
    <property type="entry name" value="sulfite oxidase, mitochondrial"/>
    <property type="match status" value="1"/>
</dbReference>
<dbReference type="Pfam" id="PF00174">
    <property type="entry name" value="Oxidored_molyb"/>
    <property type="match status" value="1"/>
</dbReference>
<dbReference type="Pfam" id="PF00173">
    <property type="entry name" value="Cyt-b5"/>
    <property type="match status" value="1"/>
</dbReference>
<accession>A0A6P3XKF4</accession>
<dbReference type="PROSITE" id="PS50255">
    <property type="entry name" value="CYTOCHROME_B5_2"/>
    <property type="match status" value="1"/>
</dbReference>
<dbReference type="GO" id="GO:0008482">
    <property type="term" value="F:sulfite oxidase activity"/>
    <property type="evidence" value="ECO:0007669"/>
    <property type="project" value="UniProtKB-EC"/>
</dbReference>
<dbReference type="InterPro" id="IPR036374">
    <property type="entry name" value="OxRdtase_Mopterin-bd_sf"/>
</dbReference>
<dbReference type="PROSITE" id="PS00191">
    <property type="entry name" value="CYTOCHROME_B5_1"/>
    <property type="match status" value="1"/>
</dbReference>
<organism evidence="15 16">
    <name type="scientific">Dinoponera quadriceps</name>
    <name type="common">South American ant</name>
    <dbReference type="NCBI Taxonomy" id="609295"/>
    <lineage>
        <taxon>Eukaryota</taxon>
        <taxon>Metazoa</taxon>
        <taxon>Ecdysozoa</taxon>
        <taxon>Arthropoda</taxon>
        <taxon>Hexapoda</taxon>
        <taxon>Insecta</taxon>
        <taxon>Pterygota</taxon>
        <taxon>Neoptera</taxon>
        <taxon>Endopterygota</taxon>
        <taxon>Hymenoptera</taxon>
        <taxon>Apocrita</taxon>
        <taxon>Aculeata</taxon>
        <taxon>Formicoidea</taxon>
        <taxon>Formicidae</taxon>
        <taxon>Ponerinae</taxon>
        <taxon>Ponerini</taxon>
        <taxon>Dinoponera</taxon>
    </lineage>
</organism>
<dbReference type="SMART" id="SM01117">
    <property type="entry name" value="Cyt-b5"/>
    <property type="match status" value="1"/>
</dbReference>
<keyword evidence="11" id="KW-0408">Iron</keyword>
<dbReference type="PANTHER" id="PTHR19372:SF7">
    <property type="entry name" value="SULFITE OXIDASE, MITOCHONDRIAL"/>
    <property type="match status" value="1"/>
</dbReference>
<dbReference type="PANTHER" id="PTHR19372">
    <property type="entry name" value="SULFITE REDUCTASE"/>
    <property type="match status" value="1"/>
</dbReference>
<comment type="cofactor">
    <cofactor evidence="2">
        <name>heme b</name>
        <dbReference type="ChEBI" id="CHEBI:60344"/>
    </cofactor>
</comment>
<dbReference type="InterPro" id="IPR018506">
    <property type="entry name" value="Cyt_B5_heme-BS"/>
</dbReference>
<proteinExistence type="predicted"/>
<protein>
    <recommendedName>
        <fullName evidence="6">sulfite oxidase</fullName>
        <ecNumber evidence="6">1.8.3.1</ecNumber>
    </recommendedName>
</protein>
<dbReference type="InterPro" id="IPR001199">
    <property type="entry name" value="Cyt_B5-like_heme/steroid-bd"/>
</dbReference>
<dbReference type="AlphaFoldDB" id="A0A6P3XKF4"/>
<evidence type="ECO:0000259" key="14">
    <source>
        <dbReference type="PROSITE" id="PS50255"/>
    </source>
</evidence>
<evidence type="ECO:0000256" key="10">
    <source>
        <dbReference type="ARBA" id="ARBA00023002"/>
    </source>
</evidence>
<keyword evidence="13" id="KW-0472">Membrane</keyword>
<keyword evidence="13" id="KW-0812">Transmembrane</keyword>
<dbReference type="EC" id="1.8.3.1" evidence="6"/>
<dbReference type="GO" id="GO:0005758">
    <property type="term" value="C:mitochondrial intermembrane space"/>
    <property type="evidence" value="ECO:0007669"/>
    <property type="project" value="UniProtKB-SubCell"/>
</dbReference>
<dbReference type="SUPFAM" id="SSF56524">
    <property type="entry name" value="Oxidoreductase molybdopterin-binding domain"/>
    <property type="match status" value="1"/>
</dbReference>
<dbReference type="InterPro" id="IPR000572">
    <property type="entry name" value="OxRdtase_Mopterin-bd_dom"/>
</dbReference>
<feature type="transmembrane region" description="Helical" evidence="13">
    <location>
        <begin position="51"/>
        <end position="72"/>
    </location>
</feature>
<evidence type="ECO:0000256" key="13">
    <source>
        <dbReference type="SAM" id="Phobius"/>
    </source>
</evidence>
<gene>
    <name evidence="16" type="primary">LOC106746397</name>
</gene>
<reference evidence="16" key="1">
    <citation type="submission" date="2025-08" db="UniProtKB">
        <authorList>
            <consortium name="RefSeq"/>
        </authorList>
    </citation>
    <scope>IDENTIFICATION</scope>
</reference>
<dbReference type="GO" id="GO:0043546">
    <property type="term" value="F:molybdopterin cofactor binding"/>
    <property type="evidence" value="ECO:0007669"/>
    <property type="project" value="TreeGrafter"/>
</dbReference>
<dbReference type="OrthoDB" id="10051395at2759"/>
<dbReference type="UniPathway" id="UPA00096"/>
<dbReference type="GeneID" id="106746397"/>
<dbReference type="SUPFAM" id="SSF55856">
    <property type="entry name" value="Cytochrome b5-like heme/steroid binding domain"/>
    <property type="match status" value="1"/>
</dbReference>
<keyword evidence="8" id="KW-0349">Heme</keyword>
<dbReference type="GO" id="GO:0006790">
    <property type="term" value="P:sulfur compound metabolic process"/>
    <property type="evidence" value="ECO:0007669"/>
    <property type="project" value="UniProtKB-UniPathway"/>
</dbReference>
<evidence type="ECO:0000256" key="6">
    <source>
        <dbReference type="ARBA" id="ARBA00012505"/>
    </source>
</evidence>
<evidence type="ECO:0000256" key="2">
    <source>
        <dbReference type="ARBA" id="ARBA00001970"/>
    </source>
</evidence>
<dbReference type="FunFam" id="3.10.120.10:FF:000007">
    <property type="entry name" value="Sulfite oxidase, mitochondrial"/>
    <property type="match status" value="1"/>
</dbReference>
<dbReference type="GO" id="GO:0020037">
    <property type="term" value="F:heme binding"/>
    <property type="evidence" value="ECO:0007669"/>
    <property type="project" value="InterPro"/>
</dbReference>
<dbReference type="PRINTS" id="PR00363">
    <property type="entry name" value="CYTOCHROMEB5"/>
</dbReference>
<dbReference type="InterPro" id="IPR036400">
    <property type="entry name" value="Cyt_B5-like_heme/steroid_sf"/>
</dbReference>
<evidence type="ECO:0000256" key="8">
    <source>
        <dbReference type="ARBA" id="ARBA00022617"/>
    </source>
</evidence>
<comment type="pathway">
    <text evidence="4">Sulfur metabolism.</text>
</comment>
<dbReference type="Proteomes" id="UP000515204">
    <property type="component" value="Unplaced"/>
</dbReference>
<evidence type="ECO:0000256" key="1">
    <source>
        <dbReference type="ARBA" id="ARBA00001924"/>
    </source>
</evidence>
<dbReference type="CTD" id="32878"/>
<evidence type="ECO:0000256" key="9">
    <source>
        <dbReference type="ARBA" id="ARBA00022723"/>
    </source>
</evidence>
<evidence type="ECO:0000256" key="12">
    <source>
        <dbReference type="ARBA" id="ARBA00023128"/>
    </source>
</evidence>
<evidence type="ECO:0000256" key="4">
    <source>
        <dbReference type="ARBA" id="ARBA00004678"/>
    </source>
</evidence>
<dbReference type="RefSeq" id="XP_014478463.1">
    <property type="nucleotide sequence ID" value="XM_014622977.1"/>
</dbReference>
<evidence type="ECO:0000256" key="7">
    <source>
        <dbReference type="ARBA" id="ARBA00022505"/>
    </source>
</evidence>
<evidence type="ECO:0000313" key="15">
    <source>
        <dbReference type="Proteomes" id="UP000515204"/>
    </source>
</evidence>
<dbReference type="InterPro" id="IPR008335">
    <property type="entry name" value="Mopterin_OxRdtase_euk"/>
</dbReference>
<keyword evidence="12" id="KW-0496">Mitochondrion</keyword>
<keyword evidence="15" id="KW-1185">Reference proteome</keyword>
<evidence type="ECO:0000256" key="11">
    <source>
        <dbReference type="ARBA" id="ARBA00023004"/>
    </source>
</evidence>
<keyword evidence="9" id="KW-0479">Metal-binding</keyword>
<dbReference type="Gene3D" id="3.10.120.10">
    <property type="entry name" value="Cytochrome b5-like heme/steroid binding domain"/>
    <property type="match status" value="1"/>
</dbReference>
<comment type="subcellular location">
    <subcellularLocation>
        <location evidence="3">Mitochondrion intermembrane space</location>
    </subcellularLocation>
</comment>
<dbReference type="PRINTS" id="PR00407">
    <property type="entry name" value="EUMOPTERIN"/>
</dbReference>
<comment type="cofactor">
    <cofactor evidence="1">
        <name>Mo-molybdopterin</name>
        <dbReference type="ChEBI" id="CHEBI:71302"/>
    </cofactor>
</comment>
<keyword evidence="13" id="KW-1133">Transmembrane helix</keyword>
<dbReference type="GO" id="GO:0046872">
    <property type="term" value="F:metal ion binding"/>
    <property type="evidence" value="ECO:0007669"/>
    <property type="project" value="UniProtKB-KW"/>
</dbReference>
<dbReference type="Gene3D" id="3.90.420.10">
    <property type="entry name" value="Oxidoreductase, molybdopterin-binding domain"/>
    <property type="match status" value="1"/>
</dbReference>
<feature type="domain" description="Cytochrome b5 heme-binding" evidence="14">
    <location>
        <begin position="96"/>
        <end position="175"/>
    </location>
</feature>
<sequence>MNLSYWKMFHRMRQRSQVPLLQVVVKNYINGRRQCFTDKKNESFKTKQDSVLLYATYVATAASILGISYYTFRYKKSVYALSKTQDVECGKLREDMRTYTLEEVGKHDNKENRIWVTFGQGVYDITEFVDKHPGGPSKILMAAGGAIDPFWSIFANHNTPEIQSLLESMRIGNISEEDAKSNKNDSHDAYVNEPSRHKALIINNQKPFCAEPPSPLLVESFHTPNALFYVRNHLPVPEVDLKDYTLELTIEGETKETINFDELKRYKKHTITAAVMCGGNRRSEMAKVKKLRGLSWDVGAVGNATWTGARLCDVLKDLGINEDMFSHVQFEGHDLDPSGTPYGASIPISKAMDPRGDVILAYEMNGQPLSRDHGFPVRVIVPGVVGARNVKWLREPVAVAAGRLQRLLAKHKLGQCGLFQIARDTRNARNIGDLQPARFRCSRGEKREGRGERLRMVWWRPQDHSCRRDERQRRDLAYGGSVGARSQGEGRPILELDIVERGSARGREQRGD</sequence>
<evidence type="ECO:0000256" key="5">
    <source>
        <dbReference type="ARBA" id="ARBA00004971"/>
    </source>
</evidence>
<comment type="pathway">
    <text evidence="5">Energy metabolism; sulfur metabolism.</text>
</comment>
<evidence type="ECO:0000313" key="16">
    <source>
        <dbReference type="RefSeq" id="XP_014478463.1"/>
    </source>
</evidence>